<dbReference type="Proteomes" id="UP000215896">
    <property type="component" value="Unassembled WGS sequence"/>
</dbReference>
<evidence type="ECO:0000313" key="5">
    <source>
        <dbReference type="EMBL" id="OYO15902.1"/>
    </source>
</evidence>
<evidence type="ECO:0000259" key="4">
    <source>
        <dbReference type="Pfam" id="PF01553"/>
    </source>
</evidence>
<dbReference type="PANTHER" id="PTHR10434">
    <property type="entry name" value="1-ACYL-SN-GLYCEROL-3-PHOSPHATE ACYLTRANSFERASE"/>
    <property type="match status" value="1"/>
</dbReference>
<dbReference type="OrthoDB" id="3726022at2"/>
<dbReference type="CDD" id="cd07989">
    <property type="entry name" value="LPLAT_AGPAT-like"/>
    <property type="match status" value="1"/>
</dbReference>
<dbReference type="GO" id="GO:0006654">
    <property type="term" value="P:phosphatidic acid biosynthetic process"/>
    <property type="evidence" value="ECO:0007669"/>
    <property type="project" value="TreeGrafter"/>
</dbReference>
<evidence type="ECO:0000256" key="1">
    <source>
        <dbReference type="ARBA" id="ARBA00022679"/>
    </source>
</evidence>
<gene>
    <name evidence="5" type="ORF">CGZ94_06200</name>
</gene>
<accession>A0A255GKH7</accession>
<reference evidence="5 6" key="1">
    <citation type="submission" date="2017-07" db="EMBL/GenBank/DDBJ databases">
        <title>Draft whole genome sequences of clinical Proprionibacteriaceae strains.</title>
        <authorList>
            <person name="Bernier A.-M."/>
            <person name="Bernard K."/>
            <person name="Domingo M.-C."/>
        </authorList>
    </citation>
    <scope>NUCLEOTIDE SEQUENCE [LARGE SCALE GENOMIC DNA]</scope>
    <source>
        <strain evidence="5 6">NML 030167</strain>
    </source>
</reference>
<feature type="non-terminal residue" evidence="5">
    <location>
        <position position="1"/>
    </location>
</feature>
<evidence type="ECO:0000256" key="3">
    <source>
        <dbReference type="SAM" id="MobiDB-lite"/>
    </source>
</evidence>
<keyword evidence="1" id="KW-0808">Transferase</keyword>
<dbReference type="AlphaFoldDB" id="A0A255GKH7"/>
<dbReference type="InterPro" id="IPR002123">
    <property type="entry name" value="Plipid/glycerol_acylTrfase"/>
</dbReference>
<evidence type="ECO:0000313" key="6">
    <source>
        <dbReference type="Proteomes" id="UP000215896"/>
    </source>
</evidence>
<keyword evidence="6" id="KW-1185">Reference proteome</keyword>
<comment type="caution">
    <text evidence="5">The sequence shown here is derived from an EMBL/GenBank/DDBJ whole genome shotgun (WGS) entry which is preliminary data.</text>
</comment>
<feature type="compositionally biased region" description="Basic and acidic residues" evidence="3">
    <location>
        <begin position="199"/>
        <end position="208"/>
    </location>
</feature>
<feature type="region of interest" description="Disordered" evidence="3">
    <location>
        <begin position="175"/>
        <end position="208"/>
    </location>
</feature>
<dbReference type="GO" id="GO:0003841">
    <property type="term" value="F:1-acylglycerol-3-phosphate O-acyltransferase activity"/>
    <property type="evidence" value="ECO:0007669"/>
    <property type="project" value="TreeGrafter"/>
</dbReference>
<dbReference type="Pfam" id="PF01553">
    <property type="entry name" value="Acyltransferase"/>
    <property type="match status" value="1"/>
</dbReference>
<dbReference type="EMBL" id="NMVO01000008">
    <property type="protein sequence ID" value="OYO15902.1"/>
    <property type="molecule type" value="Genomic_DNA"/>
</dbReference>
<feature type="domain" description="Phospholipid/glycerol acyltransferase" evidence="4">
    <location>
        <begin position="64"/>
        <end position="113"/>
    </location>
</feature>
<organism evidence="5 6">
    <name type="scientific">Enemella evansiae</name>
    <dbReference type="NCBI Taxonomy" id="2016499"/>
    <lineage>
        <taxon>Bacteria</taxon>
        <taxon>Bacillati</taxon>
        <taxon>Actinomycetota</taxon>
        <taxon>Actinomycetes</taxon>
        <taxon>Propionibacteriales</taxon>
        <taxon>Propionibacteriaceae</taxon>
        <taxon>Enemella</taxon>
    </lineage>
</organism>
<keyword evidence="2" id="KW-0012">Acyltransferase</keyword>
<name>A0A255GKH7_9ACTN</name>
<evidence type="ECO:0000256" key="2">
    <source>
        <dbReference type="ARBA" id="ARBA00023315"/>
    </source>
</evidence>
<protein>
    <recommendedName>
        <fullName evidence="4">Phospholipid/glycerol acyltransferase domain-containing protein</fullName>
    </recommendedName>
</protein>
<dbReference type="RefSeq" id="WP_144008684.1">
    <property type="nucleotide sequence ID" value="NZ_NMVO01000008.1"/>
</dbReference>
<dbReference type="PANTHER" id="PTHR10434:SF11">
    <property type="entry name" value="1-ACYL-SN-GLYCEROL-3-PHOSPHATE ACYLTRANSFERASE"/>
    <property type="match status" value="1"/>
</dbReference>
<sequence>GSLTNPRGLRAEGGDPARLPSGGVLLVANHPTAAAARLVLARLPWARRVRTSVVAAPIPAGRFDRLAQRLRDGGTVLVFPEGPPSADGGLGEFGDDAVRLATRSGAQVVPVGIRGALSAGGRERRGVDGRARVGVRLGDPLTGAGLTGAAEQRAAVQALLTEDAETWWQVQRRSDPVPAEQPHGWRQTWAQTAPARRGGMKDAPRIWR</sequence>
<dbReference type="SUPFAM" id="SSF69593">
    <property type="entry name" value="Glycerol-3-phosphate (1)-acyltransferase"/>
    <property type="match status" value="1"/>
</dbReference>
<proteinExistence type="predicted"/>